<gene>
    <name evidence="9" type="ORF">LAESUDRAFT_704034</name>
</gene>
<dbReference type="InterPro" id="IPR012132">
    <property type="entry name" value="GMC_OxRdtase"/>
</dbReference>
<evidence type="ECO:0000256" key="4">
    <source>
        <dbReference type="ARBA" id="ARBA00022827"/>
    </source>
</evidence>
<dbReference type="Gene3D" id="3.50.50.60">
    <property type="entry name" value="FAD/NAD(P)-binding domain"/>
    <property type="match status" value="1"/>
</dbReference>
<evidence type="ECO:0000259" key="7">
    <source>
        <dbReference type="Pfam" id="PF00732"/>
    </source>
</evidence>
<dbReference type="Gene3D" id="3.30.560.10">
    <property type="entry name" value="Glucose Oxidase, domain 3"/>
    <property type="match status" value="1"/>
</dbReference>
<dbReference type="Pfam" id="PF05199">
    <property type="entry name" value="GMC_oxred_C"/>
    <property type="match status" value="1"/>
</dbReference>
<dbReference type="PANTHER" id="PTHR11552">
    <property type="entry name" value="GLUCOSE-METHANOL-CHOLINE GMC OXIDOREDUCTASE"/>
    <property type="match status" value="1"/>
</dbReference>
<organism evidence="9 10">
    <name type="scientific">Laetiporus sulphureus 93-53</name>
    <dbReference type="NCBI Taxonomy" id="1314785"/>
    <lineage>
        <taxon>Eukaryota</taxon>
        <taxon>Fungi</taxon>
        <taxon>Dikarya</taxon>
        <taxon>Basidiomycota</taxon>
        <taxon>Agaricomycotina</taxon>
        <taxon>Agaricomycetes</taxon>
        <taxon>Polyporales</taxon>
        <taxon>Laetiporus</taxon>
    </lineage>
</organism>
<accession>A0A165D211</accession>
<keyword evidence="4 6" id="KW-0274">FAD</keyword>
<feature type="active site" description="Proton acceptor" evidence="5">
    <location>
        <position position="561"/>
    </location>
</feature>
<keyword evidence="10" id="KW-1185">Reference proteome</keyword>
<comment type="cofactor">
    <cofactor evidence="1 6">
        <name>FAD</name>
        <dbReference type="ChEBI" id="CHEBI:57692"/>
    </cofactor>
</comment>
<protein>
    <submittedName>
        <fullName evidence="9">GMC oxidoreductase</fullName>
    </submittedName>
</protein>
<dbReference type="STRING" id="1314785.A0A165D211"/>
<feature type="binding site" evidence="6">
    <location>
        <position position="103"/>
    </location>
    <ligand>
        <name>FAD</name>
        <dbReference type="ChEBI" id="CHEBI:57692"/>
    </ligand>
</feature>
<reference evidence="9 10" key="1">
    <citation type="journal article" date="2016" name="Mol. Biol. Evol.">
        <title>Comparative Genomics of Early-Diverging Mushroom-Forming Fungi Provides Insights into the Origins of Lignocellulose Decay Capabilities.</title>
        <authorList>
            <person name="Nagy L.G."/>
            <person name="Riley R."/>
            <person name="Tritt A."/>
            <person name="Adam C."/>
            <person name="Daum C."/>
            <person name="Floudas D."/>
            <person name="Sun H."/>
            <person name="Yadav J.S."/>
            <person name="Pangilinan J."/>
            <person name="Larsson K.H."/>
            <person name="Matsuura K."/>
            <person name="Barry K."/>
            <person name="Labutti K."/>
            <person name="Kuo R."/>
            <person name="Ohm R.A."/>
            <person name="Bhattacharya S.S."/>
            <person name="Shirouzu T."/>
            <person name="Yoshinaga Y."/>
            <person name="Martin F.M."/>
            <person name="Grigoriev I.V."/>
            <person name="Hibbett D.S."/>
        </authorList>
    </citation>
    <scope>NUCLEOTIDE SEQUENCE [LARGE SCALE GENOMIC DNA]</scope>
    <source>
        <strain evidence="9 10">93-53</strain>
    </source>
</reference>
<evidence type="ECO:0000313" key="10">
    <source>
        <dbReference type="Proteomes" id="UP000076871"/>
    </source>
</evidence>
<dbReference type="GO" id="GO:0016614">
    <property type="term" value="F:oxidoreductase activity, acting on CH-OH group of donors"/>
    <property type="evidence" value="ECO:0007669"/>
    <property type="project" value="InterPro"/>
</dbReference>
<dbReference type="GO" id="GO:0050660">
    <property type="term" value="F:flavin adenine dinucleotide binding"/>
    <property type="evidence" value="ECO:0007669"/>
    <property type="project" value="InterPro"/>
</dbReference>
<evidence type="ECO:0000256" key="5">
    <source>
        <dbReference type="PIRSR" id="PIRSR000137-1"/>
    </source>
</evidence>
<dbReference type="InParanoid" id="A0A165D211"/>
<name>A0A165D211_9APHY</name>
<dbReference type="OrthoDB" id="269227at2759"/>
<proteinExistence type="inferred from homology"/>
<evidence type="ECO:0000256" key="1">
    <source>
        <dbReference type="ARBA" id="ARBA00001974"/>
    </source>
</evidence>
<evidence type="ECO:0000256" key="2">
    <source>
        <dbReference type="ARBA" id="ARBA00010790"/>
    </source>
</evidence>
<evidence type="ECO:0000313" key="9">
    <source>
        <dbReference type="EMBL" id="KZT03996.1"/>
    </source>
</evidence>
<evidence type="ECO:0000259" key="8">
    <source>
        <dbReference type="Pfam" id="PF05199"/>
    </source>
</evidence>
<feature type="active site" description="Proton donor" evidence="5">
    <location>
        <position position="516"/>
    </location>
</feature>
<dbReference type="Proteomes" id="UP000076871">
    <property type="component" value="Unassembled WGS sequence"/>
</dbReference>
<dbReference type="InterPro" id="IPR007867">
    <property type="entry name" value="GMC_OxRtase_C"/>
</dbReference>
<dbReference type="SUPFAM" id="SSF54373">
    <property type="entry name" value="FAD-linked reductases, C-terminal domain"/>
    <property type="match status" value="1"/>
</dbReference>
<dbReference type="InterPro" id="IPR000172">
    <property type="entry name" value="GMC_OxRdtase_N"/>
</dbReference>
<dbReference type="AlphaFoldDB" id="A0A165D211"/>
<dbReference type="PIRSF" id="PIRSF000137">
    <property type="entry name" value="Alcohol_oxidase"/>
    <property type="match status" value="1"/>
</dbReference>
<dbReference type="SUPFAM" id="SSF51905">
    <property type="entry name" value="FAD/NAD(P)-binding domain"/>
    <property type="match status" value="1"/>
</dbReference>
<dbReference type="RefSeq" id="XP_040761736.1">
    <property type="nucleotide sequence ID" value="XM_040906536.1"/>
</dbReference>
<comment type="similarity">
    <text evidence="2">Belongs to the GMC oxidoreductase family.</text>
</comment>
<dbReference type="Pfam" id="PF00732">
    <property type="entry name" value="GMC_oxred_N"/>
    <property type="match status" value="1"/>
</dbReference>
<dbReference type="GeneID" id="63823565"/>
<feature type="domain" description="Glucose-methanol-choline oxidoreductase N-terminal" evidence="7">
    <location>
        <begin position="21"/>
        <end position="324"/>
    </location>
</feature>
<feature type="binding site" evidence="6">
    <location>
        <begin position="562"/>
        <end position="563"/>
    </location>
    <ligand>
        <name>FAD</name>
        <dbReference type="ChEBI" id="CHEBI:57692"/>
    </ligand>
</feature>
<keyword evidence="3" id="KW-0285">Flavoprotein</keyword>
<dbReference type="EMBL" id="KV427640">
    <property type="protein sequence ID" value="KZT03996.1"/>
    <property type="molecule type" value="Genomic_DNA"/>
</dbReference>
<dbReference type="PANTHER" id="PTHR11552:SF147">
    <property type="entry name" value="CHOLINE DEHYDROGENASE, MITOCHONDRIAL"/>
    <property type="match status" value="1"/>
</dbReference>
<evidence type="ECO:0000256" key="6">
    <source>
        <dbReference type="PIRSR" id="PIRSR000137-2"/>
    </source>
</evidence>
<evidence type="ECO:0000256" key="3">
    <source>
        <dbReference type="ARBA" id="ARBA00022630"/>
    </source>
</evidence>
<dbReference type="InterPro" id="IPR036188">
    <property type="entry name" value="FAD/NAD-bd_sf"/>
</dbReference>
<feature type="domain" description="Glucose-methanol-choline oxidoreductase C-terminal" evidence="8">
    <location>
        <begin position="436"/>
        <end position="570"/>
    </location>
</feature>
<sequence>MWPFTPNNPFQRPLHTLRAQYDYIVIGGGTGGCVVARRLAEDKKSTVLLIERGDAADSWFHWIPAISTHHLSDGKHSWVCDSVQDDRFGRNFTLICGSGLGGTSRINSCLYTCGVPAQYNTWSQQGRSGWSYDDFKPYLDKSEHWLGPPPNEYHGLNGPLQVKSFEGHFFGSCERAAEAIQRLGYHAITDMRSPLAPSVGSNKMQYTIDSDGRRSSSFRAYLPRPFVEGHENLHICANTVACKLEFSEENDGTVRAVGVELQPIHGRLTRTITARHEIVLTCGALRNPQLLMLSGIGPEQHLREMGIRMIKHSPGVGQHLQDHLLINTIYNCRMADSLYGIIKRPSILLREIFNYVRKGTGWLLGTLVEVETFGISSLVQPDGNLRPLSEERLDSYNPRNLPDFAIMFTAMADPRLPGVNKSKGTASINVGLMTARSSGQVSLRSLDPRADPLCEMRYLSAPEDVAVLRAGLRTAAAIAREMRTAGYPLEACIVPDTTSDTALDSFIWERVGTMYHYSSTCRMAPQEDEHPGVVDDSLRVHGIPNLRIADASIFPDVPAAHPQALVYAVAEKCADMIRREAGSL</sequence>